<organism evidence="1 2">
    <name type="scientific">Flavobacterium suzhouense</name>
    <dbReference type="NCBI Taxonomy" id="1529638"/>
    <lineage>
        <taxon>Bacteria</taxon>
        <taxon>Pseudomonadati</taxon>
        <taxon>Bacteroidota</taxon>
        <taxon>Flavobacteriia</taxon>
        <taxon>Flavobacteriales</taxon>
        <taxon>Flavobacteriaceae</taxon>
        <taxon>Flavobacterium</taxon>
    </lineage>
</organism>
<sequence>MKKLLILFLKFITPLLAVLLFYVWKDPFKVIWHYDSFYDSEKKISFPLNKDYVSTTTYDNQYKTEHYDSFIFGNSRSIIYGIDEWKKYIPVESKAYHFDASAETIYGICKKIEYIDSKGEKLNNVLLIVDHMILNRGESLDGHLFVISPQLTSYENTANFHLQFLKTFYNYKFFPGYIEYTITGKIKPYMTKATLDEEHFLYDKRTNEMRYTIVDKEIEEGKFYTPERMKVFYKRDTVQNYAPQVIKERQKELLNTIATIFKKQGTNYKIIINPLYDQKKLNEDDIAYLIKLFGKETVYDFSGINDITNDYRNYYESSHYRPQVATKIMSEIYTQ</sequence>
<gene>
    <name evidence="1" type="ORF">ACFSR3_14725</name>
</gene>
<accession>A0ABW5NY85</accession>
<proteinExistence type="predicted"/>
<evidence type="ECO:0000313" key="1">
    <source>
        <dbReference type="EMBL" id="MFD2603315.1"/>
    </source>
</evidence>
<dbReference type="Proteomes" id="UP001597480">
    <property type="component" value="Unassembled WGS sequence"/>
</dbReference>
<protein>
    <submittedName>
        <fullName evidence="1">Uncharacterized protein</fullName>
    </submittedName>
</protein>
<dbReference type="RefSeq" id="WP_379822042.1">
    <property type="nucleotide sequence ID" value="NZ_JBHUMD010000028.1"/>
</dbReference>
<keyword evidence="2" id="KW-1185">Reference proteome</keyword>
<dbReference type="EMBL" id="JBHUMD010000028">
    <property type="protein sequence ID" value="MFD2603315.1"/>
    <property type="molecule type" value="Genomic_DNA"/>
</dbReference>
<reference evidence="2" key="1">
    <citation type="journal article" date="2019" name="Int. J. Syst. Evol. Microbiol.">
        <title>The Global Catalogue of Microorganisms (GCM) 10K type strain sequencing project: providing services to taxonomists for standard genome sequencing and annotation.</title>
        <authorList>
            <consortium name="The Broad Institute Genomics Platform"/>
            <consortium name="The Broad Institute Genome Sequencing Center for Infectious Disease"/>
            <person name="Wu L."/>
            <person name="Ma J."/>
        </authorList>
    </citation>
    <scope>NUCLEOTIDE SEQUENCE [LARGE SCALE GENOMIC DNA]</scope>
    <source>
        <strain evidence="2">KCTC 42107</strain>
    </source>
</reference>
<comment type="caution">
    <text evidence="1">The sequence shown here is derived from an EMBL/GenBank/DDBJ whole genome shotgun (WGS) entry which is preliminary data.</text>
</comment>
<name>A0ABW5NY85_9FLAO</name>
<evidence type="ECO:0000313" key="2">
    <source>
        <dbReference type="Proteomes" id="UP001597480"/>
    </source>
</evidence>